<protein>
    <submittedName>
        <fullName evidence="1">Uncharacterized protein</fullName>
    </submittedName>
</protein>
<keyword evidence="1" id="KW-0614">Plasmid</keyword>
<dbReference type="EMBL" id="CP108189">
    <property type="protein sequence ID" value="WTR75910.1"/>
    <property type="molecule type" value="Genomic_DNA"/>
</dbReference>
<evidence type="ECO:0000313" key="2">
    <source>
        <dbReference type="Proteomes" id="UP001622594"/>
    </source>
</evidence>
<accession>A0ABZ1LSX9</accession>
<organism evidence="1 2">
    <name type="scientific">Streptomyces zaomyceticus</name>
    <dbReference type="NCBI Taxonomy" id="68286"/>
    <lineage>
        <taxon>Bacteria</taxon>
        <taxon>Bacillati</taxon>
        <taxon>Actinomycetota</taxon>
        <taxon>Actinomycetes</taxon>
        <taxon>Kitasatosporales</taxon>
        <taxon>Streptomycetaceae</taxon>
        <taxon>Streptomyces</taxon>
    </lineage>
</organism>
<sequence>MPAVTFQSGAALLVQESIVDRITHQGVRHIAENDPAWPFREGRAHPYWTHANATVMATEPFLAFFREREQARQTRTR</sequence>
<dbReference type="Proteomes" id="UP001622594">
    <property type="component" value="Plasmid unnamed1"/>
</dbReference>
<name>A0ABZ1LSX9_9ACTN</name>
<keyword evidence="2" id="KW-1185">Reference proteome</keyword>
<evidence type="ECO:0000313" key="1">
    <source>
        <dbReference type="EMBL" id="WTR75910.1"/>
    </source>
</evidence>
<dbReference type="RefSeq" id="WP_327166790.1">
    <property type="nucleotide sequence ID" value="NZ_CP108189.1"/>
</dbReference>
<gene>
    <name evidence="1" type="ORF">OG814_42420</name>
</gene>
<reference evidence="1 2" key="1">
    <citation type="submission" date="2022-10" db="EMBL/GenBank/DDBJ databases">
        <title>The complete genomes of actinobacterial strains from the NBC collection.</title>
        <authorList>
            <person name="Joergensen T.S."/>
            <person name="Alvarez Arevalo M."/>
            <person name="Sterndorff E.B."/>
            <person name="Faurdal D."/>
            <person name="Vuksanovic O."/>
            <person name="Mourched A.-S."/>
            <person name="Charusanti P."/>
            <person name="Shaw S."/>
            <person name="Blin K."/>
            <person name="Weber T."/>
        </authorList>
    </citation>
    <scope>NUCLEOTIDE SEQUENCE [LARGE SCALE GENOMIC DNA]</scope>
    <source>
        <strain evidence="1 2">NBC_00123</strain>
        <plasmid evidence="1 2">unnamed1</plasmid>
    </source>
</reference>
<proteinExistence type="predicted"/>
<geneLocation type="plasmid" evidence="1 2">
    <name>unnamed1</name>
</geneLocation>